<feature type="domain" description="C2H2-type" evidence="2">
    <location>
        <begin position="575"/>
        <end position="599"/>
    </location>
</feature>
<organism evidence="4 5">
    <name type="scientific">Bugula neritina</name>
    <name type="common">Brown bryozoan</name>
    <name type="synonym">Sertularia neritina</name>
    <dbReference type="NCBI Taxonomy" id="10212"/>
    <lineage>
        <taxon>Eukaryota</taxon>
        <taxon>Metazoa</taxon>
        <taxon>Spiralia</taxon>
        <taxon>Lophotrochozoa</taxon>
        <taxon>Bryozoa</taxon>
        <taxon>Gymnolaemata</taxon>
        <taxon>Cheilostomatida</taxon>
        <taxon>Flustrina</taxon>
        <taxon>Buguloidea</taxon>
        <taxon>Bugulidae</taxon>
        <taxon>Bugula</taxon>
    </lineage>
</organism>
<protein>
    <recommendedName>
        <fullName evidence="6">ZNF346</fullName>
    </recommendedName>
</protein>
<dbReference type="SUPFAM" id="SSF57667">
    <property type="entry name" value="beta-beta-alpha zinc fingers"/>
    <property type="match status" value="3"/>
</dbReference>
<feature type="domain" description="U1-type" evidence="3">
    <location>
        <begin position="446"/>
        <end position="480"/>
    </location>
</feature>
<feature type="domain" description="U1-type" evidence="3">
    <location>
        <begin position="572"/>
        <end position="606"/>
    </location>
</feature>
<dbReference type="SMART" id="SM00451">
    <property type="entry name" value="ZnF_U1"/>
    <property type="match status" value="3"/>
</dbReference>
<name>A0A7J7KNK8_BUGNE</name>
<dbReference type="Proteomes" id="UP000593567">
    <property type="component" value="Unassembled WGS sequence"/>
</dbReference>
<evidence type="ECO:0000256" key="1">
    <source>
        <dbReference type="SAM" id="MobiDB-lite"/>
    </source>
</evidence>
<keyword evidence="5" id="KW-1185">Reference proteome</keyword>
<gene>
    <name evidence="4" type="ORF">EB796_001922</name>
</gene>
<dbReference type="GO" id="GO:0008270">
    <property type="term" value="F:zinc ion binding"/>
    <property type="evidence" value="ECO:0007669"/>
    <property type="project" value="InterPro"/>
</dbReference>
<accession>A0A7J7KNK8</accession>
<dbReference type="PANTHER" id="PTHR46786">
    <property type="entry name" value="ZINC FINGER MATRIN-TYPE PROTEIN 3"/>
    <property type="match status" value="1"/>
</dbReference>
<dbReference type="OrthoDB" id="6090838at2759"/>
<feature type="compositionally biased region" description="Polar residues" evidence="1">
    <location>
        <begin position="117"/>
        <end position="149"/>
    </location>
</feature>
<feature type="compositionally biased region" description="Basic and acidic residues" evidence="1">
    <location>
        <begin position="390"/>
        <end position="416"/>
    </location>
</feature>
<feature type="domain" description="C2H2-type" evidence="2">
    <location>
        <begin position="449"/>
        <end position="473"/>
    </location>
</feature>
<dbReference type="Pfam" id="PF12874">
    <property type="entry name" value="zf-met"/>
    <property type="match status" value="3"/>
</dbReference>
<feature type="compositionally biased region" description="Basic residues" evidence="1">
    <location>
        <begin position="46"/>
        <end position="83"/>
    </location>
</feature>
<dbReference type="EMBL" id="VXIV02000212">
    <property type="protein sequence ID" value="KAF6039770.1"/>
    <property type="molecule type" value="Genomic_DNA"/>
</dbReference>
<dbReference type="SMART" id="SM00355">
    <property type="entry name" value="ZnF_C2H2"/>
    <property type="match status" value="2"/>
</dbReference>
<reference evidence="4" key="1">
    <citation type="submission" date="2020-06" db="EMBL/GenBank/DDBJ databases">
        <title>Draft genome of Bugula neritina, a colonial animal packing powerful symbionts and potential medicines.</title>
        <authorList>
            <person name="Rayko M."/>
        </authorList>
    </citation>
    <scope>NUCLEOTIDE SEQUENCE [LARGE SCALE GENOMIC DNA]</scope>
    <source>
        <strain evidence="4">Kwan_BN1</strain>
    </source>
</reference>
<feature type="compositionally biased region" description="Polar residues" evidence="1">
    <location>
        <begin position="248"/>
        <end position="265"/>
    </location>
</feature>
<proteinExistence type="predicted"/>
<dbReference type="InterPro" id="IPR003604">
    <property type="entry name" value="Matrin/U1-like-C_Znf_C2H2"/>
</dbReference>
<evidence type="ECO:0008006" key="6">
    <source>
        <dbReference type="Google" id="ProtNLM"/>
    </source>
</evidence>
<evidence type="ECO:0000259" key="2">
    <source>
        <dbReference type="SMART" id="SM00355"/>
    </source>
</evidence>
<comment type="caution">
    <text evidence="4">The sequence shown here is derived from an EMBL/GenBank/DDBJ whole genome shotgun (WGS) entry which is preliminary data.</text>
</comment>
<dbReference type="Gene3D" id="3.30.160.60">
    <property type="entry name" value="Classic Zinc Finger"/>
    <property type="match status" value="3"/>
</dbReference>
<dbReference type="AlphaFoldDB" id="A0A7J7KNK8"/>
<dbReference type="InterPro" id="IPR052644">
    <property type="entry name" value="ZMAT3"/>
</dbReference>
<evidence type="ECO:0000259" key="3">
    <source>
        <dbReference type="SMART" id="SM00451"/>
    </source>
</evidence>
<evidence type="ECO:0000313" key="4">
    <source>
        <dbReference type="EMBL" id="KAF6039770.1"/>
    </source>
</evidence>
<sequence>MKLQQTTIYMQNLNLDETKKCIHLNLNKEYKGVVDFSNHAANTYKLSRRPKVKPTARRPKVTPTARRSKVKPTARRSKVKPTARRAQAFSPRKQTRSTTITSELDSCYQKETRKSSSHTTSSPLPASHRMTNSLPPPTSKSVNHQNGPLINSKEILEELRKLRKNYLKQSPDGQPGTSSSIPGLTLVNKSEAVWDKTAGAGTAGSLPLPLPKRCHTDETLPLRATKTKSSDGNMLPPPTRTLPPASRSAPSTQVSSQHIIDSSETGVVPERNSTDKLKTPLTGAATLHQPPEGGSILNLPISPRELAYAELVKESQRRAALPIRRSVMVERSRLPPQRYPPKDYLEHPDFAVVSLFLCYDMLMVLYLGLLEPENGYYGWDRRQRHSFDDLPHEDGIGRPFPPHENRRYPPTRDRDLSPPPSKAKKKTWPKPETEKASITEDLLPYVGMESCDICNVQYTHPIHAKSHLVGKNHHKKLKVLGLPVPDYCIDKSKPQKAPVPAKSADDEVPAAEAEEEEWPEWLTQKFFDDFCEVCNVPLSSIMTADAHYVGKKHLKKCNAALAKHKKGDSQAGAHLFCSTCNIHCSSPEVMQQHYKGQKHQMAEKWHRTITDKPNVSEVRVTEISVDIQSKEELDSQSKQREAESAANDFFSMAAKMNGM</sequence>
<feature type="region of interest" description="Disordered" evidence="1">
    <location>
        <begin position="45"/>
        <end position="149"/>
    </location>
</feature>
<dbReference type="GO" id="GO:0003676">
    <property type="term" value="F:nucleic acid binding"/>
    <property type="evidence" value="ECO:0007669"/>
    <property type="project" value="InterPro"/>
</dbReference>
<dbReference type="InterPro" id="IPR013087">
    <property type="entry name" value="Znf_C2H2_type"/>
</dbReference>
<feature type="region of interest" description="Disordered" evidence="1">
    <location>
        <begin position="200"/>
        <end position="276"/>
    </location>
</feature>
<feature type="region of interest" description="Disordered" evidence="1">
    <location>
        <begin position="390"/>
        <end position="435"/>
    </location>
</feature>
<dbReference type="PANTHER" id="PTHR46786:SF1">
    <property type="entry name" value="ZINC FINGER MATRIN-TYPE PROTEIN 3"/>
    <property type="match status" value="1"/>
</dbReference>
<dbReference type="InterPro" id="IPR036236">
    <property type="entry name" value="Znf_C2H2_sf"/>
</dbReference>
<feature type="domain" description="U1-type" evidence="3">
    <location>
        <begin position="526"/>
        <end position="560"/>
    </location>
</feature>
<evidence type="ECO:0000313" key="5">
    <source>
        <dbReference type="Proteomes" id="UP000593567"/>
    </source>
</evidence>